<organism evidence="1 2">
    <name type="scientific">Rhodopirellula maiorica SM1</name>
    <dbReference type="NCBI Taxonomy" id="1265738"/>
    <lineage>
        <taxon>Bacteria</taxon>
        <taxon>Pseudomonadati</taxon>
        <taxon>Planctomycetota</taxon>
        <taxon>Planctomycetia</taxon>
        <taxon>Pirellulales</taxon>
        <taxon>Pirellulaceae</taxon>
        <taxon>Novipirellula</taxon>
    </lineage>
</organism>
<keyword evidence="2" id="KW-1185">Reference proteome</keyword>
<dbReference type="EMBL" id="ANOG01000710">
    <property type="protein sequence ID" value="EMI18067.1"/>
    <property type="molecule type" value="Genomic_DNA"/>
</dbReference>
<evidence type="ECO:0000313" key="1">
    <source>
        <dbReference type="EMBL" id="EMI18067.1"/>
    </source>
</evidence>
<evidence type="ECO:0000313" key="2">
    <source>
        <dbReference type="Proteomes" id="UP000011991"/>
    </source>
</evidence>
<accession>M5RRQ4</accession>
<sequence length="41" mass="4491">MRAENQIFATEIMAAFSWAEAPRIFLLAAHVLKGKLCGATL</sequence>
<protein>
    <submittedName>
        <fullName evidence="1">Uncharacterized protein</fullName>
    </submittedName>
</protein>
<dbReference type="PATRIC" id="fig|1265738.3.peg.5053"/>
<gene>
    <name evidence="1" type="ORF">RMSM_05022</name>
</gene>
<dbReference type="Proteomes" id="UP000011991">
    <property type="component" value="Unassembled WGS sequence"/>
</dbReference>
<dbReference type="AlphaFoldDB" id="M5RRQ4"/>
<name>M5RRQ4_9BACT</name>
<proteinExistence type="predicted"/>
<comment type="caution">
    <text evidence="1">The sequence shown here is derived from an EMBL/GenBank/DDBJ whole genome shotgun (WGS) entry which is preliminary data.</text>
</comment>
<reference evidence="1 2" key="1">
    <citation type="journal article" date="2013" name="Mar. Genomics">
        <title>Expression of sulfatases in Rhodopirellula baltica and the diversity of sulfatases in the genus Rhodopirellula.</title>
        <authorList>
            <person name="Wegner C.E."/>
            <person name="Richter-Heitmann T."/>
            <person name="Klindworth A."/>
            <person name="Klockow C."/>
            <person name="Richter M."/>
            <person name="Achstetter T."/>
            <person name="Glockner F.O."/>
            <person name="Harder J."/>
        </authorList>
    </citation>
    <scope>NUCLEOTIDE SEQUENCE [LARGE SCALE GENOMIC DNA]</scope>
    <source>
        <strain evidence="1 2">SM1</strain>
    </source>
</reference>